<name>A0AAD9L128_RIDPI</name>
<feature type="compositionally biased region" description="Polar residues" evidence="1">
    <location>
        <begin position="34"/>
        <end position="44"/>
    </location>
</feature>
<dbReference type="AlphaFoldDB" id="A0AAD9L128"/>
<gene>
    <name evidence="3" type="ORF">NP493_410g01009</name>
</gene>
<keyword evidence="2" id="KW-1133">Transmembrane helix</keyword>
<keyword evidence="2" id="KW-0472">Membrane</keyword>
<accession>A0AAD9L128</accession>
<sequence length="125" mass="13348">MTSTEANPLVTCYCPDVPVIYICPSSTSGVSVPTATSTINDTNVSSTKTPTTSTDSTTAEPSSETITTTQTTAPTTTEEGMFLFYCTFVHFFWVVAHVTVYVGREGGMEGGLNGDTHIINIFDSR</sequence>
<evidence type="ECO:0000313" key="4">
    <source>
        <dbReference type="Proteomes" id="UP001209878"/>
    </source>
</evidence>
<organism evidence="3 4">
    <name type="scientific">Ridgeia piscesae</name>
    <name type="common">Tubeworm</name>
    <dbReference type="NCBI Taxonomy" id="27915"/>
    <lineage>
        <taxon>Eukaryota</taxon>
        <taxon>Metazoa</taxon>
        <taxon>Spiralia</taxon>
        <taxon>Lophotrochozoa</taxon>
        <taxon>Annelida</taxon>
        <taxon>Polychaeta</taxon>
        <taxon>Sedentaria</taxon>
        <taxon>Canalipalpata</taxon>
        <taxon>Sabellida</taxon>
        <taxon>Siboglinidae</taxon>
        <taxon>Ridgeia</taxon>
    </lineage>
</organism>
<comment type="caution">
    <text evidence="3">The sequence shown here is derived from an EMBL/GenBank/DDBJ whole genome shotgun (WGS) entry which is preliminary data.</text>
</comment>
<evidence type="ECO:0000313" key="3">
    <source>
        <dbReference type="EMBL" id="KAK2181109.1"/>
    </source>
</evidence>
<reference evidence="3" key="1">
    <citation type="journal article" date="2023" name="Mol. Biol. Evol.">
        <title>Third-Generation Sequencing Reveals the Adaptive Role of the Epigenome in Three Deep-Sea Polychaetes.</title>
        <authorList>
            <person name="Perez M."/>
            <person name="Aroh O."/>
            <person name="Sun Y."/>
            <person name="Lan Y."/>
            <person name="Juniper S.K."/>
            <person name="Young C.R."/>
            <person name="Angers B."/>
            <person name="Qian P.Y."/>
        </authorList>
    </citation>
    <scope>NUCLEOTIDE SEQUENCE</scope>
    <source>
        <strain evidence="3">R07B-5</strain>
    </source>
</reference>
<feature type="compositionally biased region" description="Low complexity" evidence="1">
    <location>
        <begin position="45"/>
        <end position="73"/>
    </location>
</feature>
<evidence type="ECO:0000256" key="2">
    <source>
        <dbReference type="SAM" id="Phobius"/>
    </source>
</evidence>
<dbReference type="Proteomes" id="UP001209878">
    <property type="component" value="Unassembled WGS sequence"/>
</dbReference>
<protein>
    <submittedName>
        <fullName evidence="3">Uncharacterized protein</fullName>
    </submittedName>
</protein>
<dbReference type="EMBL" id="JAODUO010000410">
    <property type="protein sequence ID" value="KAK2181109.1"/>
    <property type="molecule type" value="Genomic_DNA"/>
</dbReference>
<feature type="region of interest" description="Disordered" evidence="1">
    <location>
        <begin position="34"/>
        <end position="73"/>
    </location>
</feature>
<proteinExistence type="predicted"/>
<feature type="transmembrane region" description="Helical" evidence="2">
    <location>
        <begin position="82"/>
        <end position="102"/>
    </location>
</feature>
<keyword evidence="2" id="KW-0812">Transmembrane</keyword>
<evidence type="ECO:0000256" key="1">
    <source>
        <dbReference type="SAM" id="MobiDB-lite"/>
    </source>
</evidence>
<keyword evidence="4" id="KW-1185">Reference proteome</keyword>